<dbReference type="InterPro" id="IPR007699">
    <property type="entry name" value="SGS_dom"/>
</dbReference>
<dbReference type="InterPro" id="IPR008978">
    <property type="entry name" value="HSP20-like_chaperone"/>
</dbReference>
<proteinExistence type="predicted"/>
<dbReference type="PROSITE" id="PS51203">
    <property type="entry name" value="CS"/>
    <property type="match status" value="1"/>
</dbReference>
<dbReference type="InterPro" id="IPR007052">
    <property type="entry name" value="CS_dom"/>
</dbReference>
<comment type="caution">
    <text evidence="3">The sequence shown here is derived from an EMBL/GenBank/DDBJ whole genome shotgun (WGS) entry which is preliminary data.</text>
</comment>
<evidence type="ECO:0000259" key="1">
    <source>
        <dbReference type="PROSITE" id="PS51048"/>
    </source>
</evidence>
<feature type="domain" description="SGS" evidence="1">
    <location>
        <begin position="94"/>
        <end position="187"/>
    </location>
</feature>
<dbReference type="Pfam" id="PF04969">
    <property type="entry name" value="CS"/>
    <property type="match status" value="1"/>
</dbReference>
<dbReference type="InterPro" id="IPR044563">
    <property type="entry name" value="Sgt1-like"/>
</dbReference>
<evidence type="ECO:0000259" key="2">
    <source>
        <dbReference type="PROSITE" id="PS51203"/>
    </source>
</evidence>
<dbReference type="SUPFAM" id="SSF49764">
    <property type="entry name" value="HSP20-like chaperones"/>
    <property type="match status" value="1"/>
</dbReference>
<dbReference type="Proteomes" id="UP001175271">
    <property type="component" value="Unassembled WGS sequence"/>
</dbReference>
<dbReference type="PANTHER" id="PTHR45862">
    <property type="entry name" value="PROTEIN SGT1 HOMOLOG"/>
    <property type="match status" value="1"/>
</dbReference>
<evidence type="ECO:0008006" key="5">
    <source>
        <dbReference type="Google" id="ProtNLM"/>
    </source>
</evidence>
<feature type="domain" description="CS" evidence="2">
    <location>
        <begin position="5"/>
        <end position="90"/>
    </location>
</feature>
<dbReference type="PROSITE" id="PS51048">
    <property type="entry name" value="SGS"/>
    <property type="match status" value="1"/>
</dbReference>
<keyword evidence="4" id="KW-1185">Reference proteome</keyword>
<dbReference type="Pfam" id="PF05002">
    <property type="entry name" value="SGS"/>
    <property type="match status" value="1"/>
</dbReference>
<evidence type="ECO:0000313" key="4">
    <source>
        <dbReference type="Proteomes" id="UP001175271"/>
    </source>
</evidence>
<organism evidence="3 4">
    <name type="scientific">Steinernema hermaphroditum</name>
    <dbReference type="NCBI Taxonomy" id="289476"/>
    <lineage>
        <taxon>Eukaryota</taxon>
        <taxon>Metazoa</taxon>
        <taxon>Ecdysozoa</taxon>
        <taxon>Nematoda</taxon>
        <taxon>Chromadorea</taxon>
        <taxon>Rhabditida</taxon>
        <taxon>Tylenchina</taxon>
        <taxon>Panagrolaimomorpha</taxon>
        <taxon>Strongyloidoidea</taxon>
        <taxon>Steinernematidae</taxon>
        <taxon>Steinernema</taxon>
    </lineage>
</organism>
<dbReference type="GO" id="GO:0051087">
    <property type="term" value="F:protein-folding chaperone binding"/>
    <property type="evidence" value="ECO:0007669"/>
    <property type="project" value="InterPro"/>
</dbReference>
<reference evidence="3" key="1">
    <citation type="submission" date="2023-06" db="EMBL/GenBank/DDBJ databases">
        <title>Genomic analysis of the entomopathogenic nematode Steinernema hermaphroditum.</title>
        <authorList>
            <person name="Schwarz E.M."/>
            <person name="Heppert J.K."/>
            <person name="Baniya A."/>
            <person name="Schwartz H.T."/>
            <person name="Tan C.-H."/>
            <person name="Antoshechkin I."/>
            <person name="Sternberg P.W."/>
            <person name="Goodrich-Blair H."/>
            <person name="Dillman A.R."/>
        </authorList>
    </citation>
    <scope>NUCLEOTIDE SEQUENCE</scope>
    <source>
        <strain evidence="3">PS9179</strain>
        <tissue evidence="3">Whole animal</tissue>
    </source>
</reference>
<name>A0AA39LYK8_9BILA</name>
<accession>A0AA39LYK8</accession>
<gene>
    <name evidence="3" type="ORF">QR680_011738</name>
</gene>
<dbReference type="Gene3D" id="2.60.40.790">
    <property type="match status" value="1"/>
</dbReference>
<dbReference type="EMBL" id="JAUCMV010000002">
    <property type="protein sequence ID" value="KAK0415036.1"/>
    <property type="molecule type" value="Genomic_DNA"/>
</dbReference>
<evidence type="ECO:0000313" key="3">
    <source>
        <dbReference type="EMBL" id="KAK0415036.1"/>
    </source>
</evidence>
<protein>
    <recommendedName>
        <fullName evidence="5">CS domain-containing protein</fullName>
    </recommendedName>
</protein>
<sequence>MTVTAQKPRYDWFQTDRAVNLTVLQRGLSQEDVKVDYDDSELKISARGEEIFAARLAHPVEKMKFSLQVTPRKVELQMPKATAGRWERLEWNVERPKGLKTPRDWNRLEKEAIEEEKREEKEDHGDTGMTKSLRALYQSCDPDVQRAIMKSYVESCGTVLNMNWEEVKSKKIEVSAPDGLDPRGLAYLPLIHYRNPQFCPPHYWVADLDSEPFYSADEDAEWLDFKRWVGAE</sequence>
<dbReference type="AlphaFoldDB" id="A0AA39LYK8"/>
<dbReference type="CDD" id="cd06466">
    <property type="entry name" value="p23_CS_SGT1_like"/>
    <property type="match status" value="1"/>
</dbReference>